<organism evidence="5 6">
    <name type="scientific">Nonomuraea typhae</name>
    <dbReference type="NCBI Taxonomy" id="2603600"/>
    <lineage>
        <taxon>Bacteria</taxon>
        <taxon>Bacillati</taxon>
        <taxon>Actinomycetota</taxon>
        <taxon>Actinomycetes</taxon>
        <taxon>Streptosporangiales</taxon>
        <taxon>Streptosporangiaceae</taxon>
        <taxon>Nonomuraea</taxon>
    </lineage>
</organism>
<dbReference type="Pfam" id="PF12802">
    <property type="entry name" value="MarR_2"/>
    <property type="match status" value="1"/>
</dbReference>
<evidence type="ECO:0000313" key="5">
    <source>
        <dbReference type="EMBL" id="MFI6501323.1"/>
    </source>
</evidence>
<evidence type="ECO:0000313" key="6">
    <source>
        <dbReference type="Proteomes" id="UP001612741"/>
    </source>
</evidence>
<dbReference type="CDD" id="cd00090">
    <property type="entry name" value="HTH_ARSR"/>
    <property type="match status" value="1"/>
</dbReference>
<protein>
    <submittedName>
        <fullName evidence="5">MarR family transcriptional regulator</fullName>
    </submittedName>
</protein>
<dbReference type="SUPFAM" id="SSF46785">
    <property type="entry name" value="Winged helix' DNA-binding domain"/>
    <property type="match status" value="1"/>
</dbReference>
<dbReference type="Gene3D" id="1.10.10.10">
    <property type="entry name" value="Winged helix-like DNA-binding domain superfamily/Winged helix DNA-binding domain"/>
    <property type="match status" value="1"/>
</dbReference>
<evidence type="ECO:0000256" key="3">
    <source>
        <dbReference type="ARBA" id="ARBA00023163"/>
    </source>
</evidence>
<gene>
    <name evidence="5" type="ORF">ACIBG2_28370</name>
</gene>
<reference evidence="5 6" key="1">
    <citation type="submission" date="2024-10" db="EMBL/GenBank/DDBJ databases">
        <title>The Natural Products Discovery Center: Release of the First 8490 Sequenced Strains for Exploring Actinobacteria Biosynthetic Diversity.</title>
        <authorList>
            <person name="Kalkreuter E."/>
            <person name="Kautsar S.A."/>
            <person name="Yang D."/>
            <person name="Bader C.D."/>
            <person name="Teijaro C.N."/>
            <person name="Fluegel L."/>
            <person name="Davis C.M."/>
            <person name="Simpson J.R."/>
            <person name="Lauterbach L."/>
            <person name="Steele A.D."/>
            <person name="Gui C."/>
            <person name="Meng S."/>
            <person name="Li G."/>
            <person name="Viehrig K."/>
            <person name="Ye F."/>
            <person name="Su P."/>
            <person name="Kiefer A.F."/>
            <person name="Nichols A."/>
            <person name="Cepeda A.J."/>
            <person name="Yan W."/>
            <person name="Fan B."/>
            <person name="Jiang Y."/>
            <person name="Adhikari A."/>
            <person name="Zheng C.-J."/>
            <person name="Schuster L."/>
            <person name="Cowan T.M."/>
            <person name="Smanski M.J."/>
            <person name="Chevrette M.G."/>
            <person name="De Carvalho L.P.S."/>
            <person name="Shen B."/>
        </authorList>
    </citation>
    <scope>NUCLEOTIDE SEQUENCE [LARGE SCALE GENOMIC DNA]</scope>
    <source>
        <strain evidence="5 6">NPDC050545</strain>
    </source>
</reference>
<keyword evidence="3" id="KW-0804">Transcription</keyword>
<dbReference type="InterPro" id="IPR036388">
    <property type="entry name" value="WH-like_DNA-bd_sf"/>
</dbReference>
<dbReference type="RefSeq" id="WP_397085771.1">
    <property type="nucleotide sequence ID" value="NZ_JBITGY010000007.1"/>
</dbReference>
<dbReference type="InterPro" id="IPR000835">
    <property type="entry name" value="HTH_MarR-typ"/>
</dbReference>
<keyword evidence="6" id="KW-1185">Reference proteome</keyword>
<dbReference type="SMART" id="SM00418">
    <property type="entry name" value="HTH_ARSR"/>
    <property type="match status" value="1"/>
</dbReference>
<dbReference type="Proteomes" id="UP001612741">
    <property type="component" value="Unassembled WGS sequence"/>
</dbReference>
<dbReference type="InterPro" id="IPR051011">
    <property type="entry name" value="Metal_resp_trans_reg"/>
</dbReference>
<name>A0ABW7YZG7_9ACTN</name>
<dbReference type="InterPro" id="IPR011991">
    <property type="entry name" value="ArsR-like_HTH"/>
</dbReference>
<dbReference type="InterPro" id="IPR036390">
    <property type="entry name" value="WH_DNA-bd_sf"/>
</dbReference>
<evidence type="ECO:0000259" key="4">
    <source>
        <dbReference type="SMART" id="SM00418"/>
    </source>
</evidence>
<keyword evidence="2" id="KW-0238">DNA-binding</keyword>
<dbReference type="InterPro" id="IPR001845">
    <property type="entry name" value="HTH_ArsR_DNA-bd_dom"/>
</dbReference>
<proteinExistence type="predicted"/>
<evidence type="ECO:0000256" key="2">
    <source>
        <dbReference type="ARBA" id="ARBA00023125"/>
    </source>
</evidence>
<sequence>MIRIHLSGGDLGNVRVSSRADMRNELLLGAALVAGRAPAGRLADWRRGALGGLGRAVLPLTTLCRTLRTIPDFYCGHAETDLAVSDVSAAHYADRMLRQRFATPYIRALADGSPAALTALNDAVAAFSAAAIVPWESGIASAVSAAGAEIGGRIARLGVTGALNALHPAISADHTTVFVGTVSDGDLDLDGRILLIQPTSLAVRPAVCVKHLGHLVVHVPAGRDLRRGRSSRALANLLGPQRAAALVTIAVNPAITTGELARELGLSPAAASRQAGVLRESELITTDRAGKTVHHTVTALGAAMIAVPGGIVRPPISPSTPS</sequence>
<accession>A0ABW7YZG7</accession>
<evidence type="ECO:0000256" key="1">
    <source>
        <dbReference type="ARBA" id="ARBA00023015"/>
    </source>
</evidence>
<dbReference type="PANTHER" id="PTHR43132:SF8">
    <property type="entry name" value="HTH-TYPE TRANSCRIPTIONAL REGULATOR KMTR"/>
    <property type="match status" value="1"/>
</dbReference>
<comment type="caution">
    <text evidence="5">The sequence shown here is derived from an EMBL/GenBank/DDBJ whole genome shotgun (WGS) entry which is preliminary data.</text>
</comment>
<keyword evidence="1" id="KW-0805">Transcription regulation</keyword>
<dbReference type="PANTHER" id="PTHR43132">
    <property type="entry name" value="ARSENICAL RESISTANCE OPERON REPRESSOR ARSR-RELATED"/>
    <property type="match status" value="1"/>
</dbReference>
<feature type="domain" description="HTH arsR-type" evidence="4">
    <location>
        <begin position="232"/>
        <end position="309"/>
    </location>
</feature>
<dbReference type="EMBL" id="JBITGY010000007">
    <property type="protein sequence ID" value="MFI6501323.1"/>
    <property type="molecule type" value="Genomic_DNA"/>
</dbReference>